<gene>
    <name evidence="9" type="ORF">A2750_01855</name>
</gene>
<evidence type="ECO:0000256" key="6">
    <source>
        <dbReference type="ARBA" id="ARBA00023136"/>
    </source>
</evidence>
<feature type="transmembrane region" description="Helical" evidence="7">
    <location>
        <begin position="255"/>
        <end position="276"/>
    </location>
</feature>
<feature type="transmembrane region" description="Helical" evidence="7">
    <location>
        <begin position="92"/>
        <end position="111"/>
    </location>
</feature>
<feature type="domain" description="Bacterial sugar transferase" evidence="8">
    <location>
        <begin position="250"/>
        <end position="437"/>
    </location>
</feature>
<feature type="transmembrane region" description="Helical" evidence="7">
    <location>
        <begin position="34"/>
        <end position="55"/>
    </location>
</feature>
<dbReference type="InterPro" id="IPR017475">
    <property type="entry name" value="EPS_sugar_tfrase"/>
</dbReference>
<dbReference type="GO" id="GO:0016020">
    <property type="term" value="C:membrane"/>
    <property type="evidence" value="ECO:0007669"/>
    <property type="project" value="UniProtKB-SubCell"/>
</dbReference>
<comment type="similarity">
    <text evidence="2">Belongs to the bacterial sugar transferase family.</text>
</comment>
<evidence type="ECO:0000313" key="9">
    <source>
        <dbReference type="EMBL" id="OGN08445.1"/>
    </source>
</evidence>
<dbReference type="EMBL" id="MGJL01000004">
    <property type="protein sequence ID" value="OGN08445.1"/>
    <property type="molecule type" value="Genomic_DNA"/>
</dbReference>
<reference evidence="9 10" key="1">
    <citation type="journal article" date="2016" name="Nat. Commun.">
        <title>Thousands of microbial genomes shed light on interconnected biogeochemical processes in an aquifer system.</title>
        <authorList>
            <person name="Anantharaman K."/>
            <person name="Brown C.T."/>
            <person name="Hug L.A."/>
            <person name="Sharon I."/>
            <person name="Castelle C.J."/>
            <person name="Probst A.J."/>
            <person name="Thomas B.C."/>
            <person name="Singh A."/>
            <person name="Wilkins M.J."/>
            <person name="Karaoz U."/>
            <person name="Brodie E.L."/>
            <person name="Williams K.H."/>
            <person name="Hubbard S.S."/>
            <person name="Banfield J.F."/>
        </authorList>
    </citation>
    <scope>NUCLEOTIDE SEQUENCE [LARGE SCALE GENOMIC DNA]</scope>
</reference>
<evidence type="ECO:0000256" key="1">
    <source>
        <dbReference type="ARBA" id="ARBA00004141"/>
    </source>
</evidence>
<dbReference type="InterPro" id="IPR003362">
    <property type="entry name" value="Bact_transf"/>
</dbReference>
<dbReference type="GO" id="GO:0016780">
    <property type="term" value="F:phosphotransferase activity, for other substituted phosphate groups"/>
    <property type="evidence" value="ECO:0007669"/>
    <property type="project" value="TreeGrafter"/>
</dbReference>
<dbReference type="PANTHER" id="PTHR30576:SF10">
    <property type="entry name" value="SLL5057 PROTEIN"/>
    <property type="match status" value="1"/>
</dbReference>
<dbReference type="NCBIfam" id="TIGR03025">
    <property type="entry name" value="EPS_sugtrans"/>
    <property type="match status" value="1"/>
</dbReference>
<feature type="transmembrane region" description="Helical" evidence="7">
    <location>
        <begin position="67"/>
        <end position="86"/>
    </location>
</feature>
<comment type="subcellular location">
    <subcellularLocation>
        <location evidence="1">Membrane</location>
        <topology evidence="1">Multi-pass membrane protein</topology>
    </subcellularLocation>
</comment>
<evidence type="ECO:0000313" key="10">
    <source>
        <dbReference type="Proteomes" id="UP000178023"/>
    </source>
</evidence>
<evidence type="ECO:0000256" key="3">
    <source>
        <dbReference type="ARBA" id="ARBA00022679"/>
    </source>
</evidence>
<dbReference type="AlphaFoldDB" id="A0A1F8F5L5"/>
<dbReference type="Pfam" id="PF02397">
    <property type="entry name" value="Bac_transf"/>
    <property type="match status" value="1"/>
</dbReference>
<evidence type="ECO:0000256" key="4">
    <source>
        <dbReference type="ARBA" id="ARBA00022692"/>
    </source>
</evidence>
<dbReference type="Proteomes" id="UP000178023">
    <property type="component" value="Unassembled WGS sequence"/>
</dbReference>
<proteinExistence type="inferred from homology"/>
<name>A0A1F8F5L5_9BACT</name>
<protein>
    <recommendedName>
        <fullName evidence="8">Bacterial sugar transferase domain-containing protein</fullName>
    </recommendedName>
</protein>
<keyword evidence="3" id="KW-0808">Transferase</keyword>
<keyword evidence="6 7" id="KW-0472">Membrane</keyword>
<evidence type="ECO:0000256" key="7">
    <source>
        <dbReference type="SAM" id="Phobius"/>
    </source>
</evidence>
<accession>A0A1F8F5L5</accession>
<keyword evidence="5 7" id="KW-1133">Transmembrane helix</keyword>
<dbReference type="PANTHER" id="PTHR30576">
    <property type="entry name" value="COLANIC BIOSYNTHESIS UDP-GLUCOSE LIPID CARRIER TRANSFERASE"/>
    <property type="match status" value="1"/>
</dbReference>
<sequence>MLFSAGIVTYLLRTKIISSFRPVLFDLDLPLGSYLYIILFVSVLFLAAYAISGLYSFKGRLSAAEEFLKIAVASSAGVMLLIIYIFLRQELFNSRFLVLGGWFLSVIFVFWGRRLLYIIQKYLVSRKDFGVRRTVVIGDGRNASKVIEDINRNPASGYRLAAHLRQVDLEFVARLIENGGLDKVILADTDYPMEKVTDLIGLCHENFITFKYVPDMHQTLTVNFGIDIFNGLPMIELKRTRLDGWGKIFKRTLDIAAAIIGLIIFSPLFLVLAVIIKLDSNGPVFARLKRVSCNKEFILYKFRSMIKNAEEFKPQLAVFNERQDGPLFKMRDDPRITGVGRFIRRTRIDELPQFWNVLKGDIALVGPRPHQPDEIARYQKHHRKLLAIKAGATGLAQVSGSSDLPFEQEVSLDSFYIDSWSLWLDIKIILKTVFKMLNDRSAV</sequence>
<evidence type="ECO:0000256" key="2">
    <source>
        <dbReference type="ARBA" id="ARBA00006464"/>
    </source>
</evidence>
<comment type="caution">
    <text evidence="9">The sequence shown here is derived from an EMBL/GenBank/DDBJ whole genome shotgun (WGS) entry which is preliminary data.</text>
</comment>
<evidence type="ECO:0000256" key="5">
    <source>
        <dbReference type="ARBA" id="ARBA00022989"/>
    </source>
</evidence>
<organism evidence="9 10">
    <name type="scientific">Candidatus Yanofskybacteria bacterium RIFCSPHIGHO2_01_FULL_45_42</name>
    <dbReference type="NCBI Taxonomy" id="1802671"/>
    <lineage>
        <taxon>Bacteria</taxon>
        <taxon>Candidatus Yanofskyibacteriota</taxon>
    </lineage>
</organism>
<keyword evidence="4 7" id="KW-0812">Transmembrane</keyword>
<evidence type="ECO:0000259" key="8">
    <source>
        <dbReference type="Pfam" id="PF02397"/>
    </source>
</evidence>